<comment type="caution">
    <text evidence="2">The sequence shown here is derived from an EMBL/GenBank/DDBJ whole genome shotgun (WGS) entry which is preliminary data.</text>
</comment>
<dbReference type="EMBL" id="JAUZMZ010000151">
    <property type="protein sequence ID" value="MEE2034483.1"/>
    <property type="molecule type" value="Genomic_DNA"/>
</dbReference>
<dbReference type="Proteomes" id="UP001331936">
    <property type="component" value="Unassembled WGS sequence"/>
</dbReference>
<dbReference type="Pfam" id="PF14518">
    <property type="entry name" value="Haem_oxygenas_2"/>
    <property type="match status" value="1"/>
</dbReference>
<name>A0ABU7JWS7_9NOCA</name>
<dbReference type="SMART" id="SM01236">
    <property type="entry name" value="Haem_oxygenase_2"/>
    <property type="match status" value="1"/>
</dbReference>
<sequence length="373" mass="40235">MPDAIRPCDLSAASLPTPRGPISTEVVEQLARPADSGTWPIAVGGADPYGEDVQLALAVLYELHYRGFAEVDAAWEWAPGPLGLRAELERLFLSRLRADVPAGDDPDAVFEGLCREPRDAWGVSHELAERGTWSQMREFFVHRSIYHLKEADPHALAIPRLSGRAKAALVAVEFDEYGGGRADRMHSRLYADLLTAAGLREDYLGYLDAVPAVTLATVNFMSLCGLHRAHTPMLVGMFTAAEITTAPSARRMAKALERLGAEQACITFYTEHIEADAVHEQVLRHDVVGDLVARDPACATDIVFGAEAAEFLEGRLAGHLLGNWSSGTTSLRAPVAAVGQPVGCPTGGRDPGTFQSSTPGSWVEVPPAPRIRR</sequence>
<reference evidence="2 3" key="1">
    <citation type="submission" date="2023-08" db="EMBL/GenBank/DDBJ databases">
        <authorList>
            <person name="Girao M."/>
            <person name="Carvalho M.F."/>
        </authorList>
    </citation>
    <scope>NUCLEOTIDE SEQUENCE [LARGE SCALE GENOMIC DNA]</scope>
    <source>
        <strain evidence="2 3">CC-R104</strain>
    </source>
</reference>
<dbReference type="InterPro" id="IPR016084">
    <property type="entry name" value="Haem_Oase-like_multi-hlx"/>
</dbReference>
<evidence type="ECO:0000313" key="3">
    <source>
        <dbReference type="Proteomes" id="UP001331936"/>
    </source>
</evidence>
<accession>A0ABU7JWS7</accession>
<evidence type="ECO:0000256" key="1">
    <source>
        <dbReference type="SAM" id="MobiDB-lite"/>
    </source>
</evidence>
<dbReference type="SUPFAM" id="SSF48613">
    <property type="entry name" value="Heme oxygenase-like"/>
    <property type="match status" value="1"/>
</dbReference>
<proteinExistence type="predicted"/>
<evidence type="ECO:0000313" key="2">
    <source>
        <dbReference type="EMBL" id="MEE2034483.1"/>
    </source>
</evidence>
<gene>
    <name evidence="2" type="ORF">Q8814_20580</name>
</gene>
<protein>
    <submittedName>
        <fullName evidence="2">Iron-containing redox enzyme family protein</fullName>
    </submittedName>
</protein>
<dbReference type="Gene3D" id="1.20.910.10">
    <property type="entry name" value="Heme oxygenase-like"/>
    <property type="match status" value="1"/>
</dbReference>
<organism evidence="2 3">
    <name type="scientific">Rhodococcus chondri</name>
    <dbReference type="NCBI Taxonomy" id="3065941"/>
    <lineage>
        <taxon>Bacteria</taxon>
        <taxon>Bacillati</taxon>
        <taxon>Actinomycetota</taxon>
        <taxon>Actinomycetes</taxon>
        <taxon>Mycobacteriales</taxon>
        <taxon>Nocardiaceae</taxon>
        <taxon>Rhodococcus</taxon>
    </lineage>
</organism>
<dbReference type="RefSeq" id="WP_330153852.1">
    <property type="nucleotide sequence ID" value="NZ_JAUZMZ010000151.1"/>
</dbReference>
<feature type="region of interest" description="Disordered" evidence="1">
    <location>
        <begin position="344"/>
        <end position="373"/>
    </location>
</feature>
<keyword evidence="3" id="KW-1185">Reference proteome</keyword>